<dbReference type="EMBL" id="WTVQ01000020">
    <property type="protein sequence ID" value="NMG75656.1"/>
    <property type="molecule type" value="Genomic_DNA"/>
</dbReference>
<dbReference type="CDD" id="cd00156">
    <property type="entry name" value="REC"/>
    <property type="match status" value="1"/>
</dbReference>
<reference evidence="4 5" key="1">
    <citation type="submission" date="2019-12" db="EMBL/GenBank/DDBJ databases">
        <title>Comparative genomics gives insights into the taxonomy of the Azoarcus-Aromatoleum group and reveals separate origins of nif in the plant-associated Azoarcus and non-plant-associated Aromatoleum sub-groups.</title>
        <authorList>
            <person name="Lafos M."/>
            <person name="Maluk M."/>
            <person name="Batista M."/>
            <person name="Junghare M."/>
            <person name="Carmona M."/>
            <person name="Faoro H."/>
            <person name="Cruz L.M."/>
            <person name="Battistoni F."/>
            <person name="De Souza E."/>
            <person name="Pedrosa F."/>
            <person name="Chen W.-M."/>
            <person name="Poole P.S."/>
            <person name="Dixon R.A."/>
            <person name="James E.K."/>
        </authorList>
    </citation>
    <scope>NUCLEOTIDE SEQUENCE [LARGE SCALE GENOMIC DNA]</scope>
    <source>
        <strain evidence="4 5">22Lin</strain>
    </source>
</reference>
<evidence type="ECO:0000313" key="4">
    <source>
        <dbReference type="EMBL" id="NMG75656.1"/>
    </source>
</evidence>
<dbReference type="Gene3D" id="3.40.50.2300">
    <property type="match status" value="1"/>
</dbReference>
<dbReference type="Proteomes" id="UP000648984">
    <property type="component" value="Unassembled WGS sequence"/>
</dbReference>
<dbReference type="PANTHER" id="PTHR44591">
    <property type="entry name" value="STRESS RESPONSE REGULATOR PROTEIN 1"/>
    <property type="match status" value="1"/>
</dbReference>
<protein>
    <submittedName>
        <fullName evidence="4">Response regulator</fullName>
    </submittedName>
</protein>
<keyword evidence="1 2" id="KW-0597">Phosphoprotein</keyword>
<name>A0ABX1QF62_9RHOO</name>
<evidence type="ECO:0000256" key="1">
    <source>
        <dbReference type="ARBA" id="ARBA00022553"/>
    </source>
</evidence>
<dbReference type="InterPro" id="IPR001789">
    <property type="entry name" value="Sig_transdc_resp-reg_receiver"/>
</dbReference>
<evidence type="ECO:0000259" key="3">
    <source>
        <dbReference type="PROSITE" id="PS50110"/>
    </source>
</evidence>
<dbReference type="Pfam" id="PF00072">
    <property type="entry name" value="Response_reg"/>
    <property type="match status" value="1"/>
</dbReference>
<feature type="modified residue" description="4-aspartylphosphate" evidence="2">
    <location>
        <position position="55"/>
    </location>
</feature>
<dbReference type="SUPFAM" id="SSF52172">
    <property type="entry name" value="CheY-like"/>
    <property type="match status" value="1"/>
</dbReference>
<dbReference type="PANTHER" id="PTHR44591:SF3">
    <property type="entry name" value="RESPONSE REGULATORY DOMAIN-CONTAINING PROTEIN"/>
    <property type="match status" value="1"/>
</dbReference>
<gene>
    <name evidence="4" type="ORF">GPA25_12890</name>
</gene>
<organism evidence="4 5">
    <name type="scientific">Aromatoleum diolicum</name>
    <dbReference type="NCBI Taxonomy" id="75796"/>
    <lineage>
        <taxon>Bacteria</taxon>
        <taxon>Pseudomonadati</taxon>
        <taxon>Pseudomonadota</taxon>
        <taxon>Betaproteobacteria</taxon>
        <taxon>Rhodocyclales</taxon>
        <taxon>Rhodocyclaceae</taxon>
        <taxon>Aromatoleum</taxon>
    </lineage>
</organism>
<feature type="domain" description="Response regulatory" evidence="3">
    <location>
        <begin position="6"/>
        <end position="120"/>
    </location>
</feature>
<dbReference type="RefSeq" id="WP_169260811.1">
    <property type="nucleotide sequence ID" value="NZ_WTVQ01000020.1"/>
</dbReference>
<dbReference type="InterPro" id="IPR050595">
    <property type="entry name" value="Bact_response_regulator"/>
</dbReference>
<dbReference type="InterPro" id="IPR011006">
    <property type="entry name" value="CheY-like_superfamily"/>
</dbReference>
<keyword evidence="5" id="KW-1185">Reference proteome</keyword>
<accession>A0ABX1QF62</accession>
<comment type="caution">
    <text evidence="4">The sequence shown here is derived from an EMBL/GenBank/DDBJ whole genome shotgun (WGS) entry which is preliminary data.</text>
</comment>
<proteinExistence type="predicted"/>
<dbReference type="SMART" id="SM00448">
    <property type="entry name" value="REC"/>
    <property type="match status" value="1"/>
</dbReference>
<sequence length="183" mass="20274">MPAAKRVLIVEDEEILAGNLKAHLERASCNARIAADGASAIRVFDDFAPDVLVLDYRLPDMNGFEVLDAIRCRCSLCECVLMTGHPTSEVYSGAAERGIRHILFKPFPMLELSRLVCATAPFLLAGPLHGDLAPHDTHLPVPGERRHNTRRGFPMRLFDGTWLYADRRHPVGMSPDEDKSDGD</sequence>
<evidence type="ECO:0000256" key="2">
    <source>
        <dbReference type="PROSITE-ProRule" id="PRU00169"/>
    </source>
</evidence>
<dbReference type="PROSITE" id="PS50110">
    <property type="entry name" value="RESPONSE_REGULATORY"/>
    <property type="match status" value="1"/>
</dbReference>
<evidence type="ECO:0000313" key="5">
    <source>
        <dbReference type="Proteomes" id="UP000648984"/>
    </source>
</evidence>